<accession>A0ABU5AEZ3</accession>
<protein>
    <recommendedName>
        <fullName evidence="3">Integrase</fullName>
    </recommendedName>
</protein>
<dbReference type="EMBL" id="JAVIIQ010000032">
    <property type="protein sequence ID" value="MDX8535849.1"/>
    <property type="molecule type" value="Genomic_DNA"/>
</dbReference>
<evidence type="ECO:0000313" key="1">
    <source>
        <dbReference type="EMBL" id="MDX8535849.1"/>
    </source>
</evidence>
<reference evidence="1 2" key="1">
    <citation type="submission" date="2023-08" db="EMBL/GenBank/DDBJ databases">
        <title>Implementing the SeqCode for naming new Mesorhizobium species isolated from Vachellia karroo root nodules.</title>
        <authorList>
            <person name="Van Lill M."/>
        </authorList>
    </citation>
    <scope>NUCLEOTIDE SEQUENCE [LARGE SCALE GENOMIC DNA]</scope>
    <source>
        <strain evidence="1 2">VK25D</strain>
    </source>
</reference>
<comment type="caution">
    <text evidence="1">The sequence shown here is derived from an EMBL/GenBank/DDBJ whole genome shotgun (WGS) entry which is preliminary data.</text>
</comment>
<sequence>MRDEALLGPWIRRFLLEHVVAERNLARNTQQGYRDGLCQLLLFVAKRVGKSIDRLNVVDLSAEQSAPS</sequence>
<evidence type="ECO:0008006" key="3">
    <source>
        <dbReference type="Google" id="ProtNLM"/>
    </source>
</evidence>
<evidence type="ECO:0000313" key="2">
    <source>
        <dbReference type="Proteomes" id="UP001285154"/>
    </source>
</evidence>
<organism evidence="1 2">
    <name type="scientific">Mesorhizobium vachelliae</name>
    <dbReference type="NCBI Taxonomy" id="3072309"/>
    <lineage>
        <taxon>Bacteria</taxon>
        <taxon>Pseudomonadati</taxon>
        <taxon>Pseudomonadota</taxon>
        <taxon>Alphaproteobacteria</taxon>
        <taxon>Hyphomicrobiales</taxon>
        <taxon>Phyllobacteriaceae</taxon>
        <taxon>Mesorhizobium</taxon>
    </lineage>
</organism>
<name>A0ABU5AEZ3_9HYPH</name>
<gene>
    <name evidence="1" type="ORF">RFM42_33175</name>
</gene>
<dbReference type="RefSeq" id="WP_320253393.1">
    <property type="nucleotide sequence ID" value="NZ_JAVIIQ010000032.1"/>
</dbReference>
<proteinExistence type="predicted"/>
<keyword evidence="2" id="KW-1185">Reference proteome</keyword>
<dbReference type="Proteomes" id="UP001285154">
    <property type="component" value="Unassembled WGS sequence"/>
</dbReference>